<keyword evidence="1" id="KW-0677">Repeat</keyword>
<evidence type="ECO:0000313" key="4">
    <source>
        <dbReference type="Proteomes" id="UP000605676"/>
    </source>
</evidence>
<keyword evidence="4" id="KW-1185">Reference proteome</keyword>
<organism evidence="3 4">
    <name type="scientific">Carboxylicivirga marina</name>
    <dbReference type="NCBI Taxonomy" id="2800988"/>
    <lineage>
        <taxon>Bacteria</taxon>
        <taxon>Pseudomonadati</taxon>
        <taxon>Bacteroidota</taxon>
        <taxon>Bacteroidia</taxon>
        <taxon>Marinilabiliales</taxon>
        <taxon>Marinilabiliaceae</taxon>
        <taxon>Carboxylicivirga</taxon>
    </lineage>
</organism>
<dbReference type="Gene3D" id="1.50.10.20">
    <property type="match status" value="1"/>
</dbReference>
<dbReference type="Pfam" id="PF00432">
    <property type="entry name" value="Prenyltrans"/>
    <property type="match status" value="1"/>
</dbReference>
<evidence type="ECO:0000313" key="3">
    <source>
        <dbReference type="EMBL" id="MBK3517111.1"/>
    </source>
</evidence>
<dbReference type="InterPro" id="IPR001330">
    <property type="entry name" value="Prenyltrans"/>
</dbReference>
<comment type="caution">
    <text evidence="3">The sequence shown here is derived from an EMBL/GenBank/DDBJ whole genome shotgun (WGS) entry which is preliminary data.</text>
</comment>
<reference evidence="3 4" key="1">
    <citation type="submission" date="2021-01" db="EMBL/GenBank/DDBJ databases">
        <title>Carboxyliciviraga sp.nov., isolated from coastal sediments.</title>
        <authorList>
            <person name="Lu D."/>
            <person name="Zhang T."/>
        </authorList>
    </citation>
    <scope>NUCLEOTIDE SEQUENCE [LARGE SCALE GENOMIC DNA]</scope>
    <source>
        <strain evidence="3 4">N1Y132</strain>
    </source>
</reference>
<accession>A0ABS1HHP7</accession>
<gene>
    <name evidence="3" type="ORF">JIV24_07130</name>
</gene>
<evidence type="ECO:0000256" key="1">
    <source>
        <dbReference type="ARBA" id="ARBA00022737"/>
    </source>
</evidence>
<evidence type="ECO:0000259" key="2">
    <source>
        <dbReference type="Pfam" id="PF00432"/>
    </source>
</evidence>
<protein>
    <recommendedName>
        <fullName evidence="2">Prenyltransferase alpha-alpha toroid domain-containing protein</fullName>
    </recommendedName>
</protein>
<dbReference type="SUPFAM" id="SSF48239">
    <property type="entry name" value="Terpenoid cyclases/Protein prenyltransferases"/>
    <property type="match status" value="1"/>
</dbReference>
<sequence length="298" mass="33414">MHSISAKILETLNNGKRQLGEDALNHLSAFIQSQLLEDQSFKDKSGKSDMYYTAFGWMLCFVLNIKLNTKKMAEYLSVYNENELDLIHYASYKRCQLLHYLMSKGSLLTWLKTHRKQTIKTLESFRNVPHDDINAPYTQYIWLSLLEDTGNKLNDSENVSNALKVYQLDEGGYMNVKGGSAATTNASAAALSVLGQITNYQFDKSLEFVKKQQHVSGGFLATGSSPVPDLLSTATALFVLQCYQQSPNYEAHDFIEAHWSESGCFIATLLDDESDVEYCFYGLLALGAAQSNNSDAKR</sequence>
<proteinExistence type="predicted"/>
<dbReference type="RefSeq" id="WP_200464340.1">
    <property type="nucleotide sequence ID" value="NZ_JAENRR010000012.1"/>
</dbReference>
<dbReference type="EMBL" id="JAENRR010000012">
    <property type="protein sequence ID" value="MBK3517111.1"/>
    <property type="molecule type" value="Genomic_DNA"/>
</dbReference>
<dbReference type="InterPro" id="IPR008930">
    <property type="entry name" value="Terpenoid_cyclase/PrenylTrfase"/>
</dbReference>
<dbReference type="Proteomes" id="UP000605676">
    <property type="component" value="Unassembled WGS sequence"/>
</dbReference>
<feature type="domain" description="Prenyltransferase alpha-alpha toroid" evidence="2">
    <location>
        <begin position="189"/>
        <end position="285"/>
    </location>
</feature>
<name>A0ABS1HHP7_9BACT</name>